<evidence type="ECO:0000256" key="3">
    <source>
        <dbReference type="ARBA" id="ARBA00023274"/>
    </source>
</evidence>
<dbReference type="GO" id="GO:0006412">
    <property type="term" value="P:translation"/>
    <property type="evidence" value="ECO:0007669"/>
    <property type="project" value="InterPro"/>
</dbReference>
<dbReference type="EMBL" id="PSRQ01000045">
    <property type="protein sequence ID" value="PWU23143.1"/>
    <property type="molecule type" value="Genomic_DNA"/>
</dbReference>
<dbReference type="SUPFAM" id="SSF64263">
    <property type="entry name" value="Prokaryotic ribosomal protein L17"/>
    <property type="match status" value="1"/>
</dbReference>
<comment type="similarity">
    <text evidence="1">Belongs to the bacterial ribosomal protein bL17 family.</text>
</comment>
<name>A0A317JQZ5_9BACT</name>
<dbReference type="PANTHER" id="PTHR14413">
    <property type="entry name" value="RIBOSOMAL PROTEIN L17"/>
    <property type="match status" value="1"/>
</dbReference>
<protein>
    <recommendedName>
        <fullName evidence="4">50S ribosomal protein L17</fullName>
    </recommendedName>
</protein>
<dbReference type="Gene3D" id="3.90.1030.10">
    <property type="entry name" value="Ribosomal protein L17"/>
    <property type="match status" value="1"/>
</dbReference>
<dbReference type="Pfam" id="PF01196">
    <property type="entry name" value="Ribosomal_L17"/>
    <property type="match status" value="1"/>
</dbReference>
<dbReference type="Proteomes" id="UP000246104">
    <property type="component" value="Unassembled WGS sequence"/>
</dbReference>
<comment type="caution">
    <text evidence="5">The sequence shown here is derived from an EMBL/GenBank/DDBJ whole genome shotgun (WGS) entry which is preliminary data.</text>
</comment>
<reference evidence="5 6" key="1">
    <citation type="submission" date="2018-02" db="EMBL/GenBank/DDBJ databases">
        <title>Genomic Reconstructions from Amazon Rainforest and Pasture Soil Reveal Novel Insights into the Physiology of Candidate Phyla in Tropical Sites.</title>
        <authorList>
            <person name="Kroeger M.E."/>
            <person name="Delmont T."/>
            <person name="Eren A.M."/>
            <person name="Guo J."/>
            <person name="Meyer K.M."/>
            <person name="Khan K."/>
            <person name="Rodrigues J.L.M."/>
            <person name="Bohannan B.J.M."/>
            <person name="Tringe S."/>
            <person name="Borges C.D."/>
            <person name="Tiedje J."/>
            <person name="Tsai S.M."/>
            <person name="Nusslein K."/>
        </authorList>
    </citation>
    <scope>NUCLEOTIDE SEQUENCE [LARGE SCALE GENOMIC DNA]</scope>
    <source>
        <strain evidence="5">Amazon FNV 2010 28 9</strain>
    </source>
</reference>
<dbReference type="AlphaFoldDB" id="A0A317JQZ5"/>
<dbReference type="InterPro" id="IPR000456">
    <property type="entry name" value="Ribosomal_bL17"/>
</dbReference>
<keyword evidence="3" id="KW-0687">Ribonucleoprotein</keyword>
<evidence type="ECO:0000256" key="4">
    <source>
        <dbReference type="ARBA" id="ARBA00035494"/>
    </source>
</evidence>
<dbReference type="GO" id="GO:0003735">
    <property type="term" value="F:structural constituent of ribosome"/>
    <property type="evidence" value="ECO:0007669"/>
    <property type="project" value="InterPro"/>
</dbReference>
<keyword evidence="2 5" id="KW-0689">Ribosomal protein</keyword>
<sequence>MHHRVKTVKLGRNTAQRKSLFKNLLLSLFTYGEIQTTEAKAKAVKGRADKLIAKAQQNTVASRRVLA</sequence>
<organism evidence="5 6">
    <name type="scientific">Candidatus Cerribacteria bacterium 'Amazon FNV 2010 28 9'</name>
    <dbReference type="NCBI Taxonomy" id="2081795"/>
    <lineage>
        <taxon>Bacteria</taxon>
        <taxon>Candidatus Cerribacteria</taxon>
    </lineage>
</organism>
<dbReference type="PANTHER" id="PTHR14413:SF16">
    <property type="entry name" value="LARGE RIBOSOMAL SUBUNIT PROTEIN BL17M"/>
    <property type="match status" value="1"/>
</dbReference>
<accession>A0A317JQZ5</accession>
<evidence type="ECO:0000256" key="1">
    <source>
        <dbReference type="ARBA" id="ARBA00008777"/>
    </source>
</evidence>
<proteinExistence type="inferred from homology"/>
<evidence type="ECO:0000313" key="6">
    <source>
        <dbReference type="Proteomes" id="UP000246104"/>
    </source>
</evidence>
<dbReference type="InterPro" id="IPR036373">
    <property type="entry name" value="Ribosomal_bL17_sf"/>
</dbReference>
<gene>
    <name evidence="5" type="ORF">C5B42_04120</name>
</gene>
<evidence type="ECO:0000256" key="2">
    <source>
        <dbReference type="ARBA" id="ARBA00022980"/>
    </source>
</evidence>
<dbReference type="GO" id="GO:0022625">
    <property type="term" value="C:cytosolic large ribosomal subunit"/>
    <property type="evidence" value="ECO:0007669"/>
    <property type="project" value="TreeGrafter"/>
</dbReference>
<feature type="non-terminal residue" evidence="5">
    <location>
        <position position="67"/>
    </location>
</feature>
<evidence type="ECO:0000313" key="5">
    <source>
        <dbReference type="EMBL" id="PWU23143.1"/>
    </source>
</evidence>